<dbReference type="InterPro" id="IPR002201">
    <property type="entry name" value="Glyco_trans_9"/>
</dbReference>
<dbReference type="SUPFAM" id="SSF53756">
    <property type="entry name" value="UDP-Glycosyltransferase/glycogen phosphorylase"/>
    <property type="match status" value="1"/>
</dbReference>
<protein>
    <submittedName>
        <fullName evidence="3">Glycosyl transferase</fullName>
    </submittedName>
</protein>
<evidence type="ECO:0000313" key="3">
    <source>
        <dbReference type="EMBL" id="OFC70444.1"/>
    </source>
</evidence>
<dbReference type="EMBL" id="MDHN01000029">
    <property type="protein sequence ID" value="OFC70444.1"/>
    <property type="molecule type" value="Genomic_DNA"/>
</dbReference>
<accession>A0A1E7ZAJ6</accession>
<organism evidence="3 4">
    <name type="scientific">Alteromonas confluentis</name>
    <dbReference type="NCBI Taxonomy" id="1656094"/>
    <lineage>
        <taxon>Bacteria</taxon>
        <taxon>Pseudomonadati</taxon>
        <taxon>Pseudomonadota</taxon>
        <taxon>Gammaproteobacteria</taxon>
        <taxon>Alteromonadales</taxon>
        <taxon>Alteromonadaceae</taxon>
        <taxon>Alteromonas/Salinimonas group</taxon>
        <taxon>Alteromonas</taxon>
    </lineage>
</organism>
<keyword evidence="1" id="KW-0328">Glycosyltransferase</keyword>
<dbReference type="GO" id="GO:0008713">
    <property type="term" value="F:ADP-heptose-lipopolysaccharide heptosyltransferase activity"/>
    <property type="evidence" value="ECO:0007669"/>
    <property type="project" value="TreeGrafter"/>
</dbReference>
<evidence type="ECO:0000313" key="4">
    <source>
        <dbReference type="Proteomes" id="UP000175691"/>
    </source>
</evidence>
<evidence type="ECO:0000256" key="2">
    <source>
        <dbReference type="ARBA" id="ARBA00022679"/>
    </source>
</evidence>
<dbReference type="STRING" id="1656094.BFC18_14895"/>
<name>A0A1E7ZAJ6_9ALTE</name>
<gene>
    <name evidence="3" type="ORF">BFC18_14895</name>
</gene>
<evidence type="ECO:0000256" key="1">
    <source>
        <dbReference type="ARBA" id="ARBA00022676"/>
    </source>
</evidence>
<dbReference type="InterPro" id="IPR051199">
    <property type="entry name" value="LPS_LOS_Heptosyltrfase"/>
</dbReference>
<dbReference type="Gene3D" id="3.40.50.2000">
    <property type="entry name" value="Glycogen Phosphorylase B"/>
    <property type="match status" value="2"/>
</dbReference>
<dbReference type="PANTHER" id="PTHR30160">
    <property type="entry name" value="TETRAACYLDISACCHARIDE 4'-KINASE-RELATED"/>
    <property type="match status" value="1"/>
</dbReference>
<dbReference type="GO" id="GO:0009244">
    <property type="term" value="P:lipopolysaccharide core region biosynthetic process"/>
    <property type="evidence" value="ECO:0007669"/>
    <property type="project" value="TreeGrafter"/>
</dbReference>
<dbReference type="GO" id="GO:0005829">
    <property type="term" value="C:cytosol"/>
    <property type="evidence" value="ECO:0007669"/>
    <property type="project" value="TreeGrafter"/>
</dbReference>
<proteinExistence type="predicted"/>
<dbReference type="OrthoDB" id="9781892at2"/>
<dbReference type="Pfam" id="PF01075">
    <property type="entry name" value="Glyco_transf_9"/>
    <property type="match status" value="1"/>
</dbReference>
<keyword evidence="4" id="KW-1185">Reference proteome</keyword>
<dbReference type="PANTHER" id="PTHR30160:SF21">
    <property type="entry name" value="LIPOPOLYSACCHARIDE CORE HEPTOSYLTRANSFERASE OPSX"/>
    <property type="match status" value="1"/>
</dbReference>
<dbReference type="AlphaFoldDB" id="A0A1E7ZAJ6"/>
<reference evidence="3 4" key="1">
    <citation type="submission" date="2016-08" db="EMBL/GenBank/DDBJ databases">
        <authorList>
            <person name="Seilhamer J.J."/>
        </authorList>
    </citation>
    <scope>NUCLEOTIDE SEQUENCE [LARGE SCALE GENOMIC DNA]</scope>
    <source>
        <strain evidence="3 4">KCTC 42603</strain>
    </source>
</reference>
<keyword evidence="2 3" id="KW-0808">Transferase</keyword>
<dbReference type="Proteomes" id="UP000175691">
    <property type="component" value="Unassembled WGS sequence"/>
</dbReference>
<dbReference type="RefSeq" id="WP_070126087.1">
    <property type="nucleotide sequence ID" value="NZ_MDHN01000029.1"/>
</dbReference>
<dbReference type="CDD" id="cd03789">
    <property type="entry name" value="GT9_LPS_heptosyltransferase"/>
    <property type="match status" value="1"/>
</dbReference>
<comment type="caution">
    <text evidence="3">The sequence shown here is derived from an EMBL/GenBank/DDBJ whole genome shotgun (WGS) entry which is preliminary data.</text>
</comment>
<sequence>MRLSAIGDVCHAAALVHRIKTHWPEAELTWVIGKIEYQLMKTLPDVRFIVFDKKQGKQAVADLKAAVQGEQFDALLMMQVAMRANLASRVIKAKQRIGFDWARSKELHWLFANKRVKAHEHAHVLDGFMDFGDALGLPEDPKPQWNIPVPDSSQRYASALAEEMGRFAVISPAASKEERNWLPERYAEAAEYLKSKGLAVVLCGGPGPVDRKLADAIKSHTDAISKDIVGETSLHDMLMVLKQAELVIAPDTGPAHMATTVGTPVIGLYAHSNPRRTGPYNSLEFVVSVYDECIKEQTGKSWKQLPWGKRAKGTSLMSRINTNAVTEMINRVLTDTK</sequence>